<gene>
    <name evidence="2" type="ORF">V1264_012258</name>
</gene>
<reference evidence="2 3" key="1">
    <citation type="submission" date="2024-02" db="EMBL/GenBank/DDBJ databases">
        <title>Chromosome-scale genome assembly of the rough periwinkle Littorina saxatilis.</title>
        <authorList>
            <person name="De Jode A."/>
            <person name="Faria R."/>
            <person name="Formenti G."/>
            <person name="Sims Y."/>
            <person name="Smith T.P."/>
            <person name="Tracey A."/>
            <person name="Wood J.M.D."/>
            <person name="Zagrodzka Z.B."/>
            <person name="Johannesson K."/>
            <person name="Butlin R.K."/>
            <person name="Leder E.H."/>
        </authorList>
    </citation>
    <scope>NUCLEOTIDE SEQUENCE [LARGE SCALE GENOMIC DNA]</scope>
    <source>
        <strain evidence="2">Snail1</strain>
        <tissue evidence="2">Muscle</tissue>
    </source>
</reference>
<protein>
    <submittedName>
        <fullName evidence="2">Uncharacterized protein</fullName>
    </submittedName>
</protein>
<comment type="caution">
    <text evidence="2">The sequence shown here is derived from an EMBL/GenBank/DDBJ whole genome shotgun (WGS) entry which is preliminary data.</text>
</comment>
<evidence type="ECO:0000313" key="3">
    <source>
        <dbReference type="Proteomes" id="UP001374579"/>
    </source>
</evidence>
<feature type="region of interest" description="Disordered" evidence="1">
    <location>
        <begin position="47"/>
        <end position="79"/>
    </location>
</feature>
<sequence>MSQYPWWPLKCLAIRELETILFAQKMTLVSSRDLYVHHTKAIKGTAKSFPQCQEESSGTPTAWFNPTAESPEKQKKRKL</sequence>
<accession>A0AAN9GNA5</accession>
<evidence type="ECO:0000256" key="1">
    <source>
        <dbReference type="SAM" id="MobiDB-lite"/>
    </source>
</evidence>
<proteinExistence type="predicted"/>
<dbReference type="AlphaFoldDB" id="A0AAN9GNA5"/>
<dbReference type="Proteomes" id="UP001374579">
    <property type="component" value="Unassembled WGS sequence"/>
</dbReference>
<dbReference type="EMBL" id="JBAMIC010000002">
    <property type="protein sequence ID" value="KAK7112880.1"/>
    <property type="molecule type" value="Genomic_DNA"/>
</dbReference>
<evidence type="ECO:0000313" key="2">
    <source>
        <dbReference type="EMBL" id="KAK7112880.1"/>
    </source>
</evidence>
<keyword evidence="3" id="KW-1185">Reference proteome</keyword>
<feature type="compositionally biased region" description="Polar residues" evidence="1">
    <location>
        <begin position="48"/>
        <end position="68"/>
    </location>
</feature>
<name>A0AAN9GNA5_9CAEN</name>
<organism evidence="2 3">
    <name type="scientific">Littorina saxatilis</name>
    <dbReference type="NCBI Taxonomy" id="31220"/>
    <lineage>
        <taxon>Eukaryota</taxon>
        <taxon>Metazoa</taxon>
        <taxon>Spiralia</taxon>
        <taxon>Lophotrochozoa</taxon>
        <taxon>Mollusca</taxon>
        <taxon>Gastropoda</taxon>
        <taxon>Caenogastropoda</taxon>
        <taxon>Littorinimorpha</taxon>
        <taxon>Littorinoidea</taxon>
        <taxon>Littorinidae</taxon>
        <taxon>Littorina</taxon>
    </lineage>
</organism>